<dbReference type="PROSITE" id="PS01360">
    <property type="entry name" value="ZF_MYND_1"/>
    <property type="match status" value="1"/>
</dbReference>
<comment type="similarity">
    <text evidence="4">Belongs to the sel-1 family.</text>
</comment>
<dbReference type="Pfam" id="PF08238">
    <property type="entry name" value="Sel1"/>
    <property type="match status" value="5"/>
</dbReference>
<dbReference type="Proteomes" id="UP001210925">
    <property type="component" value="Unassembled WGS sequence"/>
</dbReference>
<organism evidence="7 8">
    <name type="scientific">Boothiomyces macroporosus</name>
    <dbReference type="NCBI Taxonomy" id="261099"/>
    <lineage>
        <taxon>Eukaryota</taxon>
        <taxon>Fungi</taxon>
        <taxon>Fungi incertae sedis</taxon>
        <taxon>Chytridiomycota</taxon>
        <taxon>Chytridiomycota incertae sedis</taxon>
        <taxon>Chytridiomycetes</taxon>
        <taxon>Rhizophydiales</taxon>
        <taxon>Terramycetaceae</taxon>
        <taxon>Boothiomyces</taxon>
    </lineage>
</organism>
<protein>
    <recommendedName>
        <fullName evidence="6">MYND-type domain-containing protein</fullName>
    </recommendedName>
</protein>
<dbReference type="Gene3D" id="6.10.140.2220">
    <property type="match status" value="1"/>
</dbReference>
<dbReference type="SUPFAM" id="SSF48452">
    <property type="entry name" value="TPR-like"/>
    <property type="match status" value="2"/>
</dbReference>
<dbReference type="Pfam" id="PF01753">
    <property type="entry name" value="zf-MYND"/>
    <property type="match status" value="1"/>
</dbReference>
<dbReference type="GO" id="GO:0008270">
    <property type="term" value="F:zinc ion binding"/>
    <property type="evidence" value="ECO:0007669"/>
    <property type="project" value="UniProtKB-KW"/>
</dbReference>
<evidence type="ECO:0000256" key="1">
    <source>
        <dbReference type="ARBA" id="ARBA00022723"/>
    </source>
</evidence>
<dbReference type="PROSITE" id="PS50865">
    <property type="entry name" value="ZF_MYND_2"/>
    <property type="match status" value="1"/>
</dbReference>
<keyword evidence="3" id="KW-0862">Zinc</keyword>
<gene>
    <name evidence="7" type="ORF">HK103_001054</name>
</gene>
<dbReference type="InterPro" id="IPR019734">
    <property type="entry name" value="TPR_rpt"/>
</dbReference>
<evidence type="ECO:0000256" key="5">
    <source>
        <dbReference type="PROSITE-ProRule" id="PRU00134"/>
    </source>
</evidence>
<dbReference type="Gene3D" id="1.25.40.10">
    <property type="entry name" value="Tetratricopeptide repeat domain"/>
    <property type="match status" value="3"/>
</dbReference>
<dbReference type="SMART" id="SM00028">
    <property type="entry name" value="TPR"/>
    <property type="match status" value="4"/>
</dbReference>
<dbReference type="GO" id="GO:0036503">
    <property type="term" value="P:ERAD pathway"/>
    <property type="evidence" value="ECO:0007669"/>
    <property type="project" value="TreeGrafter"/>
</dbReference>
<accession>A0AAD5Y591</accession>
<reference evidence="7" key="1">
    <citation type="submission" date="2020-05" db="EMBL/GenBank/DDBJ databases">
        <title>Phylogenomic resolution of chytrid fungi.</title>
        <authorList>
            <person name="Stajich J.E."/>
            <person name="Amses K."/>
            <person name="Simmons R."/>
            <person name="Seto K."/>
            <person name="Myers J."/>
            <person name="Bonds A."/>
            <person name="Quandt C.A."/>
            <person name="Barry K."/>
            <person name="Liu P."/>
            <person name="Grigoriev I."/>
            <person name="Longcore J.E."/>
            <person name="James T.Y."/>
        </authorList>
    </citation>
    <scope>NUCLEOTIDE SEQUENCE</scope>
    <source>
        <strain evidence="7">PLAUS21</strain>
    </source>
</reference>
<dbReference type="PANTHER" id="PTHR11102">
    <property type="entry name" value="SEL-1-LIKE PROTEIN"/>
    <property type="match status" value="1"/>
</dbReference>
<dbReference type="InterPro" id="IPR050767">
    <property type="entry name" value="Sel1_AlgK"/>
</dbReference>
<evidence type="ECO:0000259" key="6">
    <source>
        <dbReference type="PROSITE" id="PS50865"/>
    </source>
</evidence>
<sequence length="1048" mass="120439">MKNSFAAQKETVAEGNSKLWDISLLSNILLTSNGWDTQDLDQSTKALIENVRKARNEFVHVRNTNLQMIEIWDTLYELLIQLDDKEDELHQIKKDFNVGFLNDDNIEEVKAIKEKGNLHYKQGQFELAIESYTRGILSSSRIPLSDRAILHTNRSVAYLALYNSKTPLENKTPKEKEQFKQISQSPNFAELSLEDAEKAIEYQRDWWKGYYRKGLALESLKEYDKALSSFEKAKLLETPTKTAEKALHQLRFKLVQKERQDHLDPIAMPMLFSERLDILHAKTGGIAHSKLIPKMTKILPPAEKAVLMGHQYRDGDIDLQQDYEMAVKYYSKAASLNNPEGIYNLALLYKNGFGVEQNLQVSFNLFKRAAQMNPKFLGHCPNIGVAESQHALGSAYADGLGCNIDLISAAFWYEKASENGSPQAANNLGLLYLTGCGVKGDLVKAEQYLSLSAYRGNTKAMVTLAELLLDENFDFDRAEMYFERAISSGSVLAQTIESDFRDKVIEKRALFLKTVVSWEKSQNLPTNLSYKERYERFKSNIGLPGKEMRNNSINPTSFYLEEIKYSALEKLEILQERAKNQSHYASRMISALESFISSVIALENDIELCLVDLAQCYLLEHSVASLPLKLLEKYRETVDMLLVNSKVNTTFDRNLKICRSILFMQNHEQTTLFLDGCIRDYPNEDFFWNIRGCMKGFMQKYEDGIIDINECIRLNPDRYDYLYDKAVLLRLCDTKPYQKVIEAYQDFIIVSPSDHRKLPESYYAIGMTLLVYNDKDTVKARQYYNMGLEAEKSQFPFYLPYESRSKEMLIRALDKPNSSSFSKSSSSKEEYLSDPLRTEMIVNCRQKISAKVEWQIKIGNSFQHITWKPPKTQTLQPETFVPISLEDMDPTMDRIYDGKFINVTIFERAVSYLPSISLLILDSDYSMQRMYIYGHPREVGLDLVTKAYLPGRKMTIFNPYFRLCNDGKPAIRVDDPSNIVLREISNICAACGMTEANKKCSKCDYAVYCSKECQIFDWKVYKHKLMCQLPAPKQTLNNATVYTLSHSD</sequence>
<comment type="caution">
    <text evidence="7">The sequence shown here is derived from an EMBL/GenBank/DDBJ whole genome shotgun (WGS) entry which is preliminary data.</text>
</comment>
<evidence type="ECO:0000313" key="7">
    <source>
        <dbReference type="EMBL" id="KAJ3252955.1"/>
    </source>
</evidence>
<keyword evidence="8" id="KW-1185">Reference proteome</keyword>
<dbReference type="SUPFAM" id="SSF144232">
    <property type="entry name" value="HIT/MYND zinc finger-like"/>
    <property type="match status" value="1"/>
</dbReference>
<evidence type="ECO:0000313" key="8">
    <source>
        <dbReference type="Proteomes" id="UP001210925"/>
    </source>
</evidence>
<dbReference type="SMART" id="SM00671">
    <property type="entry name" value="SEL1"/>
    <property type="match status" value="6"/>
</dbReference>
<dbReference type="InterPro" id="IPR011990">
    <property type="entry name" value="TPR-like_helical_dom_sf"/>
</dbReference>
<dbReference type="EMBL" id="JADGKB010000124">
    <property type="protein sequence ID" value="KAJ3252955.1"/>
    <property type="molecule type" value="Genomic_DNA"/>
</dbReference>
<dbReference type="Pfam" id="PF13181">
    <property type="entry name" value="TPR_8"/>
    <property type="match status" value="1"/>
</dbReference>
<dbReference type="PANTHER" id="PTHR11102:SF147">
    <property type="entry name" value="SEL1L ADAPTOR SUBUNIT OF ERAD E3 UBIQUITIN LIGASE"/>
    <property type="match status" value="1"/>
</dbReference>
<name>A0AAD5Y591_9FUNG</name>
<dbReference type="InterPro" id="IPR006597">
    <property type="entry name" value="Sel1-like"/>
</dbReference>
<dbReference type="InterPro" id="IPR002893">
    <property type="entry name" value="Znf_MYND"/>
</dbReference>
<evidence type="ECO:0000256" key="4">
    <source>
        <dbReference type="ARBA" id="ARBA00038101"/>
    </source>
</evidence>
<dbReference type="GO" id="GO:0005789">
    <property type="term" value="C:endoplasmic reticulum membrane"/>
    <property type="evidence" value="ECO:0007669"/>
    <property type="project" value="TreeGrafter"/>
</dbReference>
<keyword evidence="1" id="KW-0479">Metal-binding</keyword>
<keyword evidence="2 5" id="KW-0863">Zinc-finger</keyword>
<feature type="domain" description="MYND-type" evidence="6">
    <location>
        <begin position="988"/>
        <end position="1027"/>
    </location>
</feature>
<evidence type="ECO:0000256" key="3">
    <source>
        <dbReference type="ARBA" id="ARBA00022833"/>
    </source>
</evidence>
<dbReference type="SUPFAM" id="SSF81901">
    <property type="entry name" value="HCP-like"/>
    <property type="match status" value="1"/>
</dbReference>
<proteinExistence type="inferred from homology"/>
<evidence type="ECO:0000256" key="2">
    <source>
        <dbReference type="ARBA" id="ARBA00022771"/>
    </source>
</evidence>
<dbReference type="AlphaFoldDB" id="A0AAD5Y591"/>